<accession>A0A2N9J724</accession>
<evidence type="ECO:0000313" key="2">
    <source>
        <dbReference type="EMBL" id="SPD33032.1"/>
    </source>
</evidence>
<name>A0A2N9J724_FAGSY</name>
<dbReference type="Gene3D" id="2.60.40.150">
    <property type="entry name" value="C2 domain"/>
    <property type="match status" value="1"/>
</dbReference>
<evidence type="ECO:0000259" key="1">
    <source>
        <dbReference type="PROSITE" id="PS50004"/>
    </source>
</evidence>
<sequence>MAYRTFNLQIQSAQALRYTNYIRGMRTYAYVFICDRNDKCISHKAKTEKDGDGDANPKWNFDVMFSIDIPKAEQHSLTLVVKLMSHHSARPDTLIGEVRVPITELLEWFGDAAEDVHKVVNRYVVTAKGVEQGTLTFSYNFGKTLQHPPPDPTPVRGQPKVWKVLGSVSGSLIDAVMFLA</sequence>
<dbReference type="PANTHER" id="PTHR32246">
    <property type="entry name" value="INGRESSION PROTEIN FIC1"/>
    <property type="match status" value="1"/>
</dbReference>
<gene>
    <name evidence="2" type="ORF">FSB_LOCUS60914</name>
</gene>
<dbReference type="SUPFAM" id="SSF49562">
    <property type="entry name" value="C2 domain (Calcium/lipid-binding domain, CaLB)"/>
    <property type="match status" value="1"/>
</dbReference>
<dbReference type="PROSITE" id="PS50004">
    <property type="entry name" value="C2"/>
    <property type="match status" value="1"/>
</dbReference>
<dbReference type="PANTHER" id="PTHR32246:SF159">
    <property type="entry name" value="C2 DOMAIN-CONTAINING PROTEIN"/>
    <property type="match status" value="1"/>
</dbReference>
<organism evidence="2">
    <name type="scientific">Fagus sylvatica</name>
    <name type="common">Beechnut</name>
    <dbReference type="NCBI Taxonomy" id="28930"/>
    <lineage>
        <taxon>Eukaryota</taxon>
        <taxon>Viridiplantae</taxon>
        <taxon>Streptophyta</taxon>
        <taxon>Embryophyta</taxon>
        <taxon>Tracheophyta</taxon>
        <taxon>Spermatophyta</taxon>
        <taxon>Magnoliopsida</taxon>
        <taxon>eudicotyledons</taxon>
        <taxon>Gunneridae</taxon>
        <taxon>Pentapetalae</taxon>
        <taxon>rosids</taxon>
        <taxon>fabids</taxon>
        <taxon>Fagales</taxon>
        <taxon>Fagaceae</taxon>
        <taxon>Fagus</taxon>
    </lineage>
</organism>
<dbReference type="AlphaFoldDB" id="A0A2N9J724"/>
<protein>
    <recommendedName>
        <fullName evidence="1">C2 domain-containing protein</fullName>
    </recommendedName>
</protein>
<dbReference type="EMBL" id="OIVN01006433">
    <property type="protein sequence ID" value="SPD33032.1"/>
    <property type="molecule type" value="Genomic_DNA"/>
</dbReference>
<dbReference type="Pfam" id="PF00168">
    <property type="entry name" value="C2"/>
    <property type="match status" value="1"/>
</dbReference>
<feature type="domain" description="C2" evidence="1">
    <location>
        <begin position="1"/>
        <end position="117"/>
    </location>
</feature>
<reference evidence="2" key="1">
    <citation type="submission" date="2018-02" db="EMBL/GenBank/DDBJ databases">
        <authorList>
            <person name="Cohen D.B."/>
            <person name="Kent A.D."/>
        </authorList>
    </citation>
    <scope>NUCLEOTIDE SEQUENCE</scope>
</reference>
<dbReference type="InterPro" id="IPR000008">
    <property type="entry name" value="C2_dom"/>
</dbReference>
<proteinExistence type="predicted"/>
<dbReference type="InterPro" id="IPR035892">
    <property type="entry name" value="C2_domain_sf"/>
</dbReference>